<feature type="compositionally biased region" description="Basic and acidic residues" evidence="1">
    <location>
        <begin position="58"/>
        <end position="94"/>
    </location>
</feature>
<feature type="region of interest" description="Disordered" evidence="1">
    <location>
        <begin position="1"/>
        <end position="94"/>
    </location>
</feature>
<accession>A0A916K2F7</accession>
<name>A0A916K2F7_9MICO</name>
<evidence type="ECO:0000313" key="2">
    <source>
        <dbReference type="EMBL" id="CAG7620350.1"/>
    </source>
</evidence>
<sequence>MTRKHVERQSEARSHIVDEPHPATRYEAGNGQGTTRAWAHEGKTQDHPILDGSTQSAEAERDVDNPWRGIDDPSLHRHPEHIPESARHHLHDTA</sequence>
<organism evidence="2 3">
    <name type="scientific">Leucobacter soli</name>
    <dbReference type="NCBI Taxonomy" id="2812850"/>
    <lineage>
        <taxon>Bacteria</taxon>
        <taxon>Bacillati</taxon>
        <taxon>Actinomycetota</taxon>
        <taxon>Actinomycetes</taxon>
        <taxon>Micrococcales</taxon>
        <taxon>Microbacteriaceae</taxon>
        <taxon>Leucobacter</taxon>
    </lineage>
</organism>
<comment type="caution">
    <text evidence="2">The sequence shown here is derived from an EMBL/GenBank/DDBJ whole genome shotgun (WGS) entry which is preliminary data.</text>
</comment>
<evidence type="ECO:0000313" key="3">
    <source>
        <dbReference type="Proteomes" id="UP000693892"/>
    </source>
</evidence>
<dbReference type="Proteomes" id="UP000693892">
    <property type="component" value="Unassembled WGS sequence"/>
</dbReference>
<evidence type="ECO:0000256" key="1">
    <source>
        <dbReference type="SAM" id="MobiDB-lite"/>
    </source>
</evidence>
<feature type="compositionally biased region" description="Basic and acidic residues" evidence="1">
    <location>
        <begin position="38"/>
        <end position="49"/>
    </location>
</feature>
<reference evidence="2" key="1">
    <citation type="submission" date="2021-06" db="EMBL/GenBank/DDBJ databases">
        <authorList>
            <person name="Criscuolo A."/>
        </authorList>
    </citation>
    <scope>NUCLEOTIDE SEQUENCE</scope>
    <source>
        <strain evidence="2">CIP111803</strain>
    </source>
</reference>
<proteinExistence type="predicted"/>
<protein>
    <submittedName>
        <fullName evidence="2">Uncharacterized protein</fullName>
    </submittedName>
</protein>
<dbReference type="EMBL" id="CAJVAP010000035">
    <property type="protein sequence ID" value="CAG7620350.1"/>
    <property type="molecule type" value="Genomic_DNA"/>
</dbReference>
<feature type="compositionally biased region" description="Basic and acidic residues" evidence="1">
    <location>
        <begin position="7"/>
        <end position="24"/>
    </location>
</feature>
<dbReference type="RefSeq" id="WP_236022131.1">
    <property type="nucleotide sequence ID" value="NZ_CAJVAP010000035.1"/>
</dbReference>
<keyword evidence="3" id="KW-1185">Reference proteome</keyword>
<gene>
    <name evidence="2" type="ORF">LEUCIP111803_02360</name>
</gene>
<dbReference type="AlphaFoldDB" id="A0A916K2F7"/>